<dbReference type="Proteomes" id="UP000319210">
    <property type="component" value="Unassembled WGS sequence"/>
</dbReference>
<dbReference type="Pfam" id="PF07690">
    <property type="entry name" value="MFS_1"/>
    <property type="match status" value="1"/>
</dbReference>
<evidence type="ECO:0000256" key="5">
    <source>
        <dbReference type="ARBA" id="ARBA00023136"/>
    </source>
</evidence>
<feature type="domain" description="Major facilitator superfamily (MFS) profile" evidence="8">
    <location>
        <begin position="1"/>
        <end position="148"/>
    </location>
</feature>
<dbReference type="GO" id="GO:0022857">
    <property type="term" value="F:transmembrane transporter activity"/>
    <property type="evidence" value="ECO:0007669"/>
    <property type="project" value="InterPro"/>
</dbReference>
<evidence type="ECO:0000256" key="6">
    <source>
        <dbReference type="ARBA" id="ARBA00023251"/>
    </source>
</evidence>
<gene>
    <name evidence="9" type="ORF">SCA03_53850</name>
</gene>
<evidence type="ECO:0000256" key="3">
    <source>
        <dbReference type="ARBA" id="ARBA00022692"/>
    </source>
</evidence>
<organism evidence="9 10">
    <name type="scientific">Streptomyces cacaoi</name>
    <dbReference type="NCBI Taxonomy" id="1898"/>
    <lineage>
        <taxon>Bacteria</taxon>
        <taxon>Bacillati</taxon>
        <taxon>Actinomycetota</taxon>
        <taxon>Actinomycetes</taxon>
        <taxon>Kitasatosporales</taxon>
        <taxon>Streptomycetaceae</taxon>
        <taxon>Streptomyces</taxon>
    </lineage>
</organism>
<sequence>MYRVTFRRSAGHSSIPAADGRFGRRTLIVLGQLVLGAALLLMACAGTRTPVWLVLLMMVPVGVAGATVVPALTSLLLDAVEPARAGTAAAVFNTGRQLGGAMGVAVFGLFLAGPVEEFVPGMRVCMAIGAGAAVVTGAAAGLLLRPRG</sequence>
<dbReference type="Gene3D" id="1.20.1250.20">
    <property type="entry name" value="MFS general substrate transporter like domains"/>
    <property type="match status" value="1"/>
</dbReference>
<dbReference type="OrthoDB" id="9781469at2"/>
<evidence type="ECO:0000256" key="1">
    <source>
        <dbReference type="ARBA" id="ARBA00004651"/>
    </source>
</evidence>
<dbReference type="InterPro" id="IPR011701">
    <property type="entry name" value="MFS"/>
</dbReference>
<keyword evidence="3 7" id="KW-0812">Transmembrane</keyword>
<dbReference type="RefSeq" id="WP_086818254.1">
    <property type="nucleotide sequence ID" value="NZ_BJMM01000037.1"/>
</dbReference>
<keyword evidence="10" id="KW-1185">Reference proteome</keyword>
<protein>
    <recommendedName>
        <fullName evidence="8">Major facilitator superfamily (MFS) profile domain-containing protein</fullName>
    </recommendedName>
</protein>
<dbReference type="InterPro" id="IPR036259">
    <property type="entry name" value="MFS_trans_sf"/>
</dbReference>
<keyword evidence="6" id="KW-0046">Antibiotic resistance</keyword>
<proteinExistence type="predicted"/>
<comment type="subcellular location">
    <subcellularLocation>
        <location evidence="1">Cell membrane</location>
        <topology evidence="1">Multi-pass membrane protein</topology>
    </subcellularLocation>
</comment>
<dbReference type="GO" id="GO:0046677">
    <property type="term" value="P:response to antibiotic"/>
    <property type="evidence" value="ECO:0007669"/>
    <property type="project" value="UniProtKB-KW"/>
</dbReference>
<evidence type="ECO:0000256" key="4">
    <source>
        <dbReference type="ARBA" id="ARBA00022989"/>
    </source>
</evidence>
<dbReference type="PANTHER" id="PTHR42718">
    <property type="entry name" value="MAJOR FACILITATOR SUPERFAMILY MULTIDRUG TRANSPORTER MFSC"/>
    <property type="match status" value="1"/>
</dbReference>
<evidence type="ECO:0000259" key="8">
    <source>
        <dbReference type="PROSITE" id="PS50850"/>
    </source>
</evidence>
<evidence type="ECO:0000256" key="7">
    <source>
        <dbReference type="SAM" id="Phobius"/>
    </source>
</evidence>
<accession>A0A4Y3R5H7</accession>
<comment type="caution">
    <text evidence="9">The sequence shown here is derived from an EMBL/GenBank/DDBJ whole genome shotgun (WGS) entry which is preliminary data.</text>
</comment>
<evidence type="ECO:0000313" key="10">
    <source>
        <dbReference type="Proteomes" id="UP000319210"/>
    </source>
</evidence>
<keyword evidence="2" id="KW-0813">Transport</keyword>
<dbReference type="SUPFAM" id="SSF103473">
    <property type="entry name" value="MFS general substrate transporter"/>
    <property type="match status" value="1"/>
</dbReference>
<feature type="transmembrane region" description="Helical" evidence="7">
    <location>
        <begin position="27"/>
        <end position="45"/>
    </location>
</feature>
<dbReference type="PANTHER" id="PTHR42718:SF9">
    <property type="entry name" value="MAJOR FACILITATOR SUPERFAMILY MULTIDRUG TRANSPORTER MFSC"/>
    <property type="match status" value="1"/>
</dbReference>
<dbReference type="InterPro" id="IPR020846">
    <property type="entry name" value="MFS_dom"/>
</dbReference>
<dbReference type="EMBL" id="BJMM01000037">
    <property type="protein sequence ID" value="GEB52834.1"/>
    <property type="molecule type" value="Genomic_DNA"/>
</dbReference>
<dbReference type="PROSITE" id="PS50850">
    <property type="entry name" value="MFS"/>
    <property type="match status" value="1"/>
</dbReference>
<keyword evidence="4 7" id="KW-1133">Transmembrane helix</keyword>
<feature type="transmembrane region" description="Helical" evidence="7">
    <location>
        <begin position="121"/>
        <end position="144"/>
    </location>
</feature>
<evidence type="ECO:0000256" key="2">
    <source>
        <dbReference type="ARBA" id="ARBA00022448"/>
    </source>
</evidence>
<dbReference type="GO" id="GO:0005886">
    <property type="term" value="C:plasma membrane"/>
    <property type="evidence" value="ECO:0007669"/>
    <property type="project" value="UniProtKB-SubCell"/>
</dbReference>
<evidence type="ECO:0000313" key="9">
    <source>
        <dbReference type="EMBL" id="GEB52834.1"/>
    </source>
</evidence>
<feature type="transmembrane region" description="Helical" evidence="7">
    <location>
        <begin position="51"/>
        <end position="77"/>
    </location>
</feature>
<reference evidence="9 10" key="1">
    <citation type="submission" date="2019-06" db="EMBL/GenBank/DDBJ databases">
        <title>Whole genome shotgun sequence of Streptomyces cacaoi subsp. cacaoi NBRC 12748.</title>
        <authorList>
            <person name="Hosoyama A."/>
            <person name="Uohara A."/>
            <person name="Ohji S."/>
            <person name="Ichikawa N."/>
        </authorList>
    </citation>
    <scope>NUCLEOTIDE SEQUENCE [LARGE SCALE GENOMIC DNA]</scope>
    <source>
        <strain evidence="9 10">NBRC 12748</strain>
    </source>
</reference>
<feature type="transmembrane region" description="Helical" evidence="7">
    <location>
        <begin position="98"/>
        <end position="115"/>
    </location>
</feature>
<keyword evidence="5 7" id="KW-0472">Membrane</keyword>
<dbReference type="AlphaFoldDB" id="A0A4Y3R5H7"/>
<name>A0A4Y3R5H7_STRCI</name>